<dbReference type="SUPFAM" id="SSF52058">
    <property type="entry name" value="L domain-like"/>
    <property type="match status" value="1"/>
</dbReference>
<comment type="caution">
    <text evidence="3">The sequence shown here is derived from an EMBL/GenBank/DDBJ whole genome shotgun (WGS) entry which is preliminary data.</text>
</comment>
<reference evidence="3" key="2">
    <citation type="journal article" date="2024" name="Plant">
        <title>Genomic evolution and insights into agronomic trait innovations of Sesamum species.</title>
        <authorList>
            <person name="Miao H."/>
            <person name="Wang L."/>
            <person name="Qu L."/>
            <person name="Liu H."/>
            <person name="Sun Y."/>
            <person name="Le M."/>
            <person name="Wang Q."/>
            <person name="Wei S."/>
            <person name="Zheng Y."/>
            <person name="Lin W."/>
            <person name="Duan Y."/>
            <person name="Cao H."/>
            <person name="Xiong S."/>
            <person name="Wang X."/>
            <person name="Wei L."/>
            <person name="Li C."/>
            <person name="Ma Q."/>
            <person name="Ju M."/>
            <person name="Zhao R."/>
            <person name="Li G."/>
            <person name="Mu C."/>
            <person name="Tian Q."/>
            <person name="Mei H."/>
            <person name="Zhang T."/>
            <person name="Gao T."/>
            <person name="Zhang H."/>
        </authorList>
    </citation>
    <scope>NUCLEOTIDE SEQUENCE</scope>
    <source>
        <strain evidence="3">3651</strain>
    </source>
</reference>
<gene>
    <name evidence="3" type="ORF">Salat_0139900</name>
</gene>
<dbReference type="AlphaFoldDB" id="A0AAE1YYE9"/>
<keyword evidence="4" id="KW-1185">Reference proteome</keyword>
<name>A0AAE1YYE9_9LAMI</name>
<evidence type="ECO:0000259" key="2">
    <source>
        <dbReference type="Pfam" id="PF23247"/>
    </source>
</evidence>
<dbReference type="EMBL" id="JACGWO010000001">
    <property type="protein sequence ID" value="KAK4438058.1"/>
    <property type="molecule type" value="Genomic_DNA"/>
</dbReference>
<reference evidence="3" key="1">
    <citation type="submission" date="2020-06" db="EMBL/GenBank/DDBJ databases">
        <authorList>
            <person name="Li T."/>
            <person name="Hu X."/>
            <person name="Zhang T."/>
            <person name="Song X."/>
            <person name="Zhang H."/>
            <person name="Dai N."/>
            <person name="Sheng W."/>
            <person name="Hou X."/>
            <person name="Wei L."/>
        </authorList>
    </citation>
    <scope>NUCLEOTIDE SEQUENCE</scope>
    <source>
        <strain evidence="3">3651</strain>
        <tissue evidence="3">Leaf</tissue>
    </source>
</reference>
<dbReference type="InterPro" id="IPR057135">
    <property type="entry name" value="At4g27190-like_LRR"/>
</dbReference>
<evidence type="ECO:0000256" key="1">
    <source>
        <dbReference type="ARBA" id="ARBA00022821"/>
    </source>
</evidence>
<organism evidence="3 4">
    <name type="scientific">Sesamum alatum</name>
    <dbReference type="NCBI Taxonomy" id="300844"/>
    <lineage>
        <taxon>Eukaryota</taxon>
        <taxon>Viridiplantae</taxon>
        <taxon>Streptophyta</taxon>
        <taxon>Embryophyta</taxon>
        <taxon>Tracheophyta</taxon>
        <taxon>Spermatophyta</taxon>
        <taxon>Magnoliopsida</taxon>
        <taxon>eudicotyledons</taxon>
        <taxon>Gunneridae</taxon>
        <taxon>Pentapetalae</taxon>
        <taxon>asterids</taxon>
        <taxon>lamiids</taxon>
        <taxon>Lamiales</taxon>
        <taxon>Pedaliaceae</taxon>
        <taxon>Sesamum</taxon>
    </lineage>
</organism>
<dbReference type="InterPro" id="IPR032675">
    <property type="entry name" value="LRR_dom_sf"/>
</dbReference>
<dbReference type="PANTHER" id="PTHR36766">
    <property type="entry name" value="PLANT BROAD-SPECTRUM MILDEW RESISTANCE PROTEIN RPW8"/>
    <property type="match status" value="1"/>
</dbReference>
<dbReference type="Gene3D" id="3.80.10.10">
    <property type="entry name" value="Ribonuclease Inhibitor"/>
    <property type="match status" value="3"/>
</dbReference>
<sequence length="326" mass="36683">MEGLSSITHIGQEIYRDDVEVSFPSLQELSMRDFPLLQQWASLDGKETFPRLRKLILNNCPRLISVPHFTSLEHLELRRCSSTVLNCIKHTTLLSTLAIEGFSSFSHIRIRRLTSLTLLSIRWCQDLPLLSEELQNLVALEVLEISDCHSVTALPGNVMEGLKSLQDLSIENCSSLASISLGLQQLSAFKHLTIMYCPSLAALPDNLDNLPALVSLAIVGCPLIEFLPDGIKHVTTLRSLEIRSCPGLKDLPEWLDSLTSLRAFAISDCRNLKSLPVAVRCLTKLHHLTIQDCPHLQRRCRRDIGEDWWKIAHIPRTHIFSSQSVN</sequence>
<accession>A0AAE1YYE9</accession>
<evidence type="ECO:0000313" key="4">
    <source>
        <dbReference type="Proteomes" id="UP001293254"/>
    </source>
</evidence>
<dbReference type="Pfam" id="PF23247">
    <property type="entry name" value="LRR_RPS2"/>
    <property type="match status" value="1"/>
</dbReference>
<proteinExistence type="predicted"/>
<dbReference type="GO" id="GO:0006952">
    <property type="term" value="P:defense response"/>
    <property type="evidence" value="ECO:0007669"/>
    <property type="project" value="UniProtKB-KW"/>
</dbReference>
<dbReference type="PANTHER" id="PTHR36766:SF59">
    <property type="entry name" value="DISEASE RESISTANCE PROTEIN RGA2-LIKE"/>
    <property type="match status" value="1"/>
</dbReference>
<dbReference type="Proteomes" id="UP001293254">
    <property type="component" value="Unassembled WGS sequence"/>
</dbReference>
<feature type="domain" description="Disease resistance protein At4g27190-like leucine-rich repeats" evidence="2">
    <location>
        <begin position="119"/>
        <end position="251"/>
    </location>
</feature>
<keyword evidence="1" id="KW-0611">Plant defense</keyword>
<protein>
    <recommendedName>
        <fullName evidence="2">Disease resistance protein At4g27190-like leucine-rich repeats domain-containing protein</fullName>
    </recommendedName>
</protein>
<evidence type="ECO:0000313" key="3">
    <source>
        <dbReference type="EMBL" id="KAK4438058.1"/>
    </source>
</evidence>